<keyword evidence="5" id="KW-0413">Isomerase</keyword>
<dbReference type="SUPFAM" id="SSF52540">
    <property type="entry name" value="P-loop containing nucleoside triphosphate hydrolases"/>
    <property type="match status" value="1"/>
</dbReference>
<dbReference type="GO" id="GO:0009378">
    <property type="term" value="F:four-way junction helicase activity"/>
    <property type="evidence" value="ECO:0007669"/>
    <property type="project" value="TreeGrafter"/>
</dbReference>
<evidence type="ECO:0000313" key="13">
    <source>
        <dbReference type="Proteomes" id="UP001249851"/>
    </source>
</evidence>
<name>A0AAD9QPG9_ACRCE</name>
<dbReference type="SMART" id="SM00490">
    <property type="entry name" value="HELICc"/>
    <property type="match status" value="1"/>
</dbReference>
<dbReference type="InterPro" id="IPR011545">
    <property type="entry name" value="DEAD/DEAH_box_helicase_dom"/>
</dbReference>
<gene>
    <name evidence="12" type="ORF">P5673_011015</name>
</gene>
<dbReference type="Gene3D" id="3.40.50.300">
    <property type="entry name" value="P-loop containing nucleotide triphosphate hydrolases"/>
    <property type="match status" value="2"/>
</dbReference>
<evidence type="ECO:0000256" key="4">
    <source>
        <dbReference type="ARBA" id="ARBA00023125"/>
    </source>
</evidence>
<dbReference type="Pfam" id="PF00271">
    <property type="entry name" value="Helicase_C"/>
    <property type="match status" value="1"/>
</dbReference>
<evidence type="ECO:0000256" key="9">
    <source>
        <dbReference type="ARBA" id="ARBA00044542"/>
    </source>
</evidence>
<keyword evidence="4" id="KW-0238">DNA-binding</keyword>
<organism evidence="12 13">
    <name type="scientific">Acropora cervicornis</name>
    <name type="common">Staghorn coral</name>
    <dbReference type="NCBI Taxonomy" id="6130"/>
    <lineage>
        <taxon>Eukaryota</taxon>
        <taxon>Metazoa</taxon>
        <taxon>Cnidaria</taxon>
        <taxon>Anthozoa</taxon>
        <taxon>Hexacorallia</taxon>
        <taxon>Scleractinia</taxon>
        <taxon>Astrocoeniina</taxon>
        <taxon>Acroporidae</taxon>
        <taxon>Acropora</taxon>
    </lineage>
</organism>
<sequence length="567" mass="64424">MAGLVLTSEDIKEAIFESLKYFPHVRNLKPEQRLIVEHVVRKKDVFAALPTGFGKSLTFQILPSVFKVLLDKGFIMPSFPLVIVVSPLTSMVKDQVGFLRNLAFEVAFIGESEKLDNDIIEGNIKAQFLYGSPESIVGDIKFKDMFSQLHYRQNVAAIVCDEVHTVVHWGEKKDKKEPFRKWCGLVGEIRLFLPKQVPFLALTATASPSTREKIIKSLSLKKCLEITVSPNRKNIKLFVLKVASDVSVNFSWLARELAKMRVECPRTLIYVRDYKTCGELYHFFLSNLLDKAYYPDGAEKKSSNRIVSMYHSGTSPSIQEHVLQSLRDPNGKVRVTIATNALGMGVDIKGLYNVIHYGPPSDLEFYMQEMGRAGRDGKYAKALLLFHGRQLRQCKPEMLDYVKSNSCRRRRLVDFFEDKGQGILAEKKHLCCDVCALECQCEEDCPQNNGSMLSKISVSNGGDDVSKVRSVNEDERATLGVLLKECQEKMRLEILKSNRHCFFTDIDQITGFSNSIIIDDTVSKCEFLFSVDDIIEKVPVLSVQHAFKVYDCLRRVFTDVQQHIRDE</sequence>
<accession>A0AAD9QPG9</accession>
<dbReference type="Pfam" id="PF00270">
    <property type="entry name" value="DEAD"/>
    <property type="match status" value="1"/>
</dbReference>
<reference evidence="12" key="2">
    <citation type="journal article" date="2023" name="Science">
        <title>Genomic signatures of disease resistance in endangered staghorn corals.</title>
        <authorList>
            <person name="Vollmer S.V."/>
            <person name="Selwyn J.D."/>
            <person name="Despard B.A."/>
            <person name="Roesel C.L."/>
        </authorList>
    </citation>
    <scope>NUCLEOTIDE SEQUENCE</scope>
    <source>
        <strain evidence="12">K2</strain>
    </source>
</reference>
<evidence type="ECO:0000259" key="10">
    <source>
        <dbReference type="PROSITE" id="PS51192"/>
    </source>
</evidence>
<dbReference type="PROSITE" id="PS51194">
    <property type="entry name" value="HELICASE_CTER"/>
    <property type="match status" value="1"/>
</dbReference>
<dbReference type="GO" id="GO:0000724">
    <property type="term" value="P:double-strand break repair via homologous recombination"/>
    <property type="evidence" value="ECO:0007669"/>
    <property type="project" value="TreeGrafter"/>
</dbReference>
<dbReference type="InterPro" id="IPR014001">
    <property type="entry name" value="Helicase_ATP-bd"/>
</dbReference>
<dbReference type="GO" id="GO:0005694">
    <property type="term" value="C:chromosome"/>
    <property type="evidence" value="ECO:0007669"/>
    <property type="project" value="TreeGrafter"/>
</dbReference>
<dbReference type="PROSITE" id="PS51192">
    <property type="entry name" value="HELICASE_ATP_BIND_1"/>
    <property type="match status" value="1"/>
</dbReference>
<protein>
    <recommendedName>
        <fullName evidence="8">DNA 3'-5' helicase</fullName>
        <ecNumber evidence="8">5.6.2.4</ecNumber>
    </recommendedName>
    <alternativeName>
        <fullName evidence="9">DNA 3'-5' helicase BLM</fullName>
    </alternativeName>
</protein>
<keyword evidence="12" id="KW-0540">Nuclease</keyword>
<evidence type="ECO:0000256" key="7">
    <source>
        <dbReference type="ARBA" id="ARBA00034617"/>
    </source>
</evidence>
<dbReference type="GO" id="GO:0004527">
    <property type="term" value="F:exonuclease activity"/>
    <property type="evidence" value="ECO:0007669"/>
    <property type="project" value="UniProtKB-KW"/>
</dbReference>
<dbReference type="AlphaFoldDB" id="A0AAD9QPG9"/>
<comment type="similarity">
    <text evidence="1">Belongs to the helicase family. RecQ subfamily.</text>
</comment>
<comment type="catalytic activity">
    <reaction evidence="7">
        <text>Couples ATP hydrolysis with the unwinding of duplex DNA by translocating in the 3'-5' direction.</text>
        <dbReference type="EC" id="5.6.2.4"/>
    </reaction>
</comment>
<dbReference type="PANTHER" id="PTHR13710:SF153">
    <property type="entry name" value="RECQ-LIKE DNA HELICASE BLM"/>
    <property type="match status" value="1"/>
</dbReference>
<keyword evidence="6" id="KW-0539">Nucleus</keyword>
<evidence type="ECO:0000256" key="1">
    <source>
        <dbReference type="ARBA" id="ARBA00005446"/>
    </source>
</evidence>
<dbReference type="GO" id="GO:0005737">
    <property type="term" value="C:cytoplasm"/>
    <property type="evidence" value="ECO:0007669"/>
    <property type="project" value="TreeGrafter"/>
</dbReference>
<dbReference type="GO" id="GO:0005634">
    <property type="term" value="C:nucleus"/>
    <property type="evidence" value="ECO:0007669"/>
    <property type="project" value="TreeGrafter"/>
</dbReference>
<dbReference type="Proteomes" id="UP001249851">
    <property type="component" value="Unassembled WGS sequence"/>
</dbReference>
<keyword evidence="12" id="KW-0378">Hydrolase</keyword>
<evidence type="ECO:0000256" key="3">
    <source>
        <dbReference type="ARBA" id="ARBA00022840"/>
    </source>
</evidence>
<evidence type="ECO:0000256" key="2">
    <source>
        <dbReference type="ARBA" id="ARBA00022741"/>
    </source>
</evidence>
<dbReference type="GO" id="GO:0005524">
    <property type="term" value="F:ATP binding"/>
    <property type="evidence" value="ECO:0007669"/>
    <property type="project" value="UniProtKB-KW"/>
</dbReference>
<keyword evidence="3" id="KW-0067">ATP-binding</keyword>
<keyword evidence="12" id="KW-0347">Helicase</keyword>
<evidence type="ECO:0000313" key="12">
    <source>
        <dbReference type="EMBL" id="KAK2565102.1"/>
    </source>
</evidence>
<keyword evidence="13" id="KW-1185">Reference proteome</keyword>
<dbReference type="InterPro" id="IPR027417">
    <property type="entry name" value="P-loop_NTPase"/>
</dbReference>
<dbReference type="GO" id="GO:0003677">
    <property type="term" value="F:DNA binding"/>
    <property type="evidence" value="ECO:0007669"/>
    <property type="project" value="UniProtKB-KW"/>
</dbReference>
<evidence type="ECO:0000256" key="6">
    <source>
        <dbReference type="ARBA" id="ARBA00023242"/>
    </source>
</evidence>
<dbReference type="EC" id="5.6.2.4" evidence="8"/>
<dbReference type="EMBL" id="JARQWQ010000020">
    <property type="protein sequence ID" value="KAK2565102.1"/>
    <property type="molecule type" value="Genomic_DNA"/>
</dbReference>
<keyword evidence="2" id="KW-0547">Nucleotide-binding</keyword>
<dbReference type="InterPro" id="IPR001650">
    <property type="entry name" value="Helicase_C-like"/>
</dbReference>
<evidence type="ECO:0000256" key="5">
    <source>
        <dbReference type="ARBA" id="ARBA00023235"/>
    </source>
</evidence>
<reference evidence="12" key="1">
    <citation type="journal article" date="2023" name="G3 (Bethesda)">
        <title>Whole genome assembly and annotation of the endangered Caribbean coral Acropora cervicornis.</title>
        <authorList>
            <person name="Selwyn J.D."/>
            <person name="Vollmer S.V."/>
        </authorList>
    </citation>
    <scope>NUCLEOTIDE SEQUENCE</scope>
    <source>
        <strain evidence="12">K2</strain>
    </source>
</reference>
<dbReference type="GO" id="GO:0043138">
    <property type="term" value="F:3'-5' DNA helicase activity"/>
    <property type="evidence" value="ECO:0007669"/>
    <property type="project" value="UniProtKB-EC"/>
</dbReference>
<evidence type="ECO:0000256" key="8">
    <source>
        <dbReference type="ARBA" id="ARBA00034808"/>
    </source>
</evidence>
<feature type="domain" description="Helicase C-terminal" evidence="11">
    <location>
        <begin position="256"/>
        <end position="431"/>
    </location>
</feature>
<evidence type="ECO:0000259" key="11">
    <source>
        <dbReference type="PROSITE" id="PS51194"/>
    </source>
</evidence>
<dbReference type="PANTHER" id="PTHR13710">
    <property type="entry name" value="DNA HELICASE RECQ FAMILY MEMBER"/>
    <property type="match status" value="1"/>
</dbReference>
<feature type="domain" description="Helicase ATP-binding" evidence="10">
    <location>
        <begin position="36"/>
        <end position="224"/>
    </location>
</feature>
<proteinExistence type="inferred from homology"/>
<comment type="caution">
    <text evidence="12">The sequence shown here is derived from an EMBL/GenBank/DDBJ whole genome shotgun (WGS) entry which is preliminary data.</text>
</comment>
<dbReference type="SMART" id="SM00487">
    <property type="entry name" value="DEXDc"/>
    <property type="match status" value="1"/>
</dbReference>
<keyword evidence="12" id="KW-0269">Exonuclease</keyword>